<evidence type="ECO:0000256" key="1">
    <source>
        <dbReference type="SAM" id="Phobius"/>
    </source>
</evidence>
<keyword evidence="3" id="KW-1185">Reference proteome</keyword>
<organism evidence="2 3">
    <name type="scientific">Hymenobacter sublimis</name>
    <dbReference type="NCBI Taxonomy" id="2933777"/>
    <lineage>
        <taxon>Bacteria</taxon>
        <taxon>Pseudomonadati</taxon>
        <taxon>Bacteroidota</taxon>
        <taxon>Cytophagia</taxon>
        <taxon>Cytophagales</taxon>
        <taxon>Hymenobacteraceae</taxon>
        <taxon>Hymenobacter</taxon>
    </lineage>
</organism>
<keyword evidence="1" id="KW-1133">Transmembrane helix</keyword>
<sequence>MSRFWFLTFLLFVLCSLAQLVLPWWSIVPICCGVAAWRGGNGGRAFLAGLLGAGLSWWLPALWLHTHGAARLAARLATLLPLGGNGWTLVFVSGLLVGLVGGLAALSGAWTRQAVAPHAEQPSATRF</sequence>
<evidence type="ECO:0008006" key="4">
    <source>
        <dbReference type="Google" id="ProtNLM"/>
    </source>
</evidence>
<name>A0ABY4J915_9BACT</name>
<keyword evidence="1" id="KW-0812">Transmembrane</keyword>
<protein>
    <recommendedName>
        <fullName evidence="4">Apolipoprotein N-acyltransferase</fullName>
    </recommendedName>
</protein>
<dbReference type="EMBL" id="CP095848">
    <property type="protein sequence ID" value="UPL49298.1"/>
    <property type="molecule type" value="Genomic_DNA"/>
</dbReference>
<feature type="transmembrane region" description="Helical" evidence="1">
    <location>
        <begin position="86"/>
        <end position="110"/>
    </location>
</feature>
<dbReference type="Proteomes" id="UP000829647">
    <property type="component" value="Chromosome"/>
</dbReference>
<feature type="transmembrane region" description="Helical" evidence="1">
    <location>
        <begin position="44"/>
        <end position="65"/>
    </location>
</feature>
<evidence type="ECO:0000313" key="3">
    <source>
        <dbReference type="Proteomes" id="UP000829647"/>
    </source>
</evidence>
<evidence type="ECO:0000313" key="2">
    <source>
        <dbReference type="EMBL" id="UPL49298.1"/>
    </source>
</evidence>
<proteinExistence type="predicted"/>
<gene>
    <name evidence="2" type="ORF">MWH26_19230</name>
</gene>
<keyword evidence="1" id="KW-0472">Membrane</keyword>
<dbReference type="RefSeq" id="WP_247975537.1">
    <property type="nucleotide sequence ID" value="NZ_CP095848.1"/>
</dbReference>
<accession>A0ABY4J915</accession>
<reference evidence="2 3" key="1">
    <citation type="submission" date="2022-04" db="EMBL/GenBank/DDBJ databases">
        <title>Hymenobacter sp. isolated from the air.</title>
        <authorList>
            <person name="Won M."/>
            <person name="Lee C.-M."/>
            <person name="Woen H.-Y."/>
            <person name="Kwon S.-W."/>
        </authorList>
    </citation>
    <scope>NUCLEOTIDE SEQUENCE [LARGE SCALE GENOMIC DNA]</scope>
    <source>
        <strain evidence="3">5516 S-25</strain>
    </source>
</reference>